<dbReference type="OrthoDB" id="10590879at2759"/>
<gene>
    <name evidence="1" type="ORF">EmuJ_000307900</name>
</gene>
<dbReference type="Proteomes" id="UP000017246">
    <property type="component" value="Unassembled WGS sequence"/>
</dbReference>
<reference evidence="1" key="2">
    <citation type="submission" date="2015-11" db="EMBL/GenBank/DDBJ databases">
        <authorList>
            <person name="Zhang Y."/>
            <person name="Guo Z."/>
        </authorList>
    </citation>
    <scope>NUCLEOTIDE SEQUENCE</scope>
</reference>
<dbReference type="EMBL" id="LN901921">
    <property type="protein sequence ID" value="CDS36149.1"/>
    <property type="molecule type" value="Genomic_DNA"/>
</dbReference>
<sequence length="167" mass="18976">MSHNSLLYVDSLPASDFPIIAYRARISKFCIDFAEIYDKSFYFMRLRPRTALRTFLDTKQCGVEGGPFAQDRDVHSLECHVHRGRIIEEVCGWKRTCQVIHIINITDGSLLIAQGAAAQFGFQEQVLAMWTLSVIAREVPWWAALASWSKKLRGILQLVALDALFTV</sequence>
<name>A0A068XUW6_ECHMU</name>
<accession>A0A068XUW6</accession>
<protein>
    <submittedName>
        <fullName evidence="1">Hypothetical transcript</fullName>
    </submittedName>
</protein>
<keyword evidence="2" id="KW-1185">Reference proteome</keyword>
<reference evidence="1" key="1">
    <citation type="journal article" date="2013" name="Nature">
        <title>The genomes of four tapeworm species reveal adaptations to parasitism.</title>
        <authorList>
            <person name="Tsai I.J."/>
            <person name="Zarowiecki M."/>
            <person name="Holroyd N."/>
            <person name="Garciarrubio A."/>
            <person name="Sanchez-Flores A."/>
            <person name="Brooks K.L."/>
            <person name="Tracey A."/>
            <person name="Bobes R.J."/>
            <person name="Fragoso G."/>
            <person name="Sciutto E."/>
            <person name="Aslett M."/>
            <person name="Beasley H."/>
            <person name="Bennett H.M."/>
            <person name="Cai J."/>
            <person name="Camicia F."/>
            <person name="Clark R."/>
            <person name="Cucher M."/>
            <person name="De Silva N."/>
            <person name="Day T.A."/>
            <person name="Deplazes P."/>
            <person name="Estrada K."/>
            <person name="Fernandez C."/>
            <person name="Holland P.W."/>
            <person name="Hou J."/>
            <person name="Hu S."/>
            <person name="Huckvale T."/>
            <person name="Hung S.S."/>
            <person name="Kamenetzky L."/>
            <person name="Keane J.A."/>
            <person name="Kiss F."/>
            <person name="Koziol U."/>
            <person name="Lambert O."/>
            <person name="Liu K."/>
            <person name="Luo X."/>
            <person name="Luo Y."/>
            <person name="Macchiaroli N."/>
            <person name="Nichol S."/>
            <person name="Paps J."/>
            <person name="Parkinson J."/>
            <person name="Pouchkina-Stantcheva N."/>
            <person name="Riddiford N."/>
            <person name="Rosenzvit M."/>
            <person name="Salinas G."/>
            <person name="Wasmuth J.D."/>
            <person name="Zamanian M."/>
            <person name="Zheng Y."/>
            <person name="Cai X."/>
            <person name="Soberon X."/>
            <person name="Olson P.D."/>
            <person name="Laclette J.P."/>
            <person name="Brehm K."/>
            <person name="Berriman M."/>
            <person name="Garciarrubio A."/>
            <person name="Bobes R.J."/>
            <person name="Fragoso G."/>
            <person name="Sanchez-Flores A."/>
            <person name="Estrada K."/>
            <person name="Cevallos M.A."/>
            <person name="Morett E."/>
            <person name="Gonzalez V."/>
            <person name="Portillo T."/>
            <person name="Ochoa-Leyva A."/>
            <person name="Jose M.V."/>
            <person name="Sciutto E."/>
            <person name="Landa A."/>
            <person name="Jimenez L."/>
            <person name="Valdes V."/>
            <person name="Carrero J.C."/>
            <person name="Larralde C."/>
            <person name="Morales-Montor J."/>
            <person name="Limon-Lason J."/>
            <person name="Soberon X."/>
            <person name="Laclette J.P."/>
        </authorList>
    </citation>
    <scope>NUCLEOTIDE SEQUENCE [LARGE SCALE GENOMIC DNA]</scope>
</reference>
<evidence type="ECO:0000313" key="2">
    <source>
        <dbReference type="Proteomes" id="UP000017246"/>
    </source>
</evidence>
<proteinExistence type="predicted"/>
<dbReference type="AlphaFoldDB" id="A0A068XUW6"/>
<organism evidence="1 2">
    <name type="scientific">Echinococcus multilocularis</name>
    <name type="common">Fox tapeworm</name>
    <dbReference type="NCBI Taxonomy" id="6211"/>
    <lineage>
        <taxon>Eukaryota</taxon>
        <taxon>Metazoa</taxon>
        <taxon>Spiralia</taxon>
        <taxon>Lophotrochozoa</taxon>
        <taxon>Platyhelminthes</taxon>
        <taxon>Cestoda</taxon>
        <taxon>Eucestoda</taxon>
        <taxon>Cyclophyllidea</taxon>
        <taxon>Taeniidae</taxon>
        <taxon>Echinococcus</taxon>
    </lineage>
</organism>
<evidence type="ECO:0000313" key="1">
    <source>
        <dbReference type="EMBL" id="CDS36149.1"/>
    </source>
</evidence>